<dbReference type="PANTHER" id="PTHR33337">
    <property type="entry name" value="GFA DOMAIN-CONTAINING PROTEIN"/>
    <property type="match status" value="1"/>
</dbReference>
<protein>
    <submittedName>
        <fullName evidence="6">Uncharacterized conserved protein</fullName>
    </submittedName>
</protein>
<dbReference type="GO" id="GO:0016846">
    <property type="term" value="F:carbon-sulfur lyase activity"/>
    <property type="evidence" value="ECO:0007669"/>
    <property type="project" value="InterPro"/>
</dbReference>
<evidence type="ECO:0000313" key="7">
    <source>
        <dbReference type="Proteomes" id="UP000184170"/>
    </source>
</evidence>
<keyword evidence="4" id="KW-0456">Lyase</keyword>
<organism evidence="6 7">
    <name type="scientific">Microbulbifer donghaiensis</name>
    <dbReference type="NCBI Taxonomy" id="494016"/>
    <lineage>
        <taxon>Bacteria</taxon>
        <taxon>Pseudomonadati</taxon>
        <taxon>Pseudomonadota</taxon>
        <taxon>Gammaproteobacteria</taxon>
        <taxon>Cellvibrionales</taxon>
        <taxon>Microbulbiferaceae</taxon>
        <taxon>Microbulbifer</taxon>
    </lineage>
</organism>
<dbReference type="SUPFAM" id="SSF51316">
    <property type="entry name" value="Mss4-like"/>
    <property type="match status" value="1"/>
</dbReference>
<keyword evidence="7" id="KW-1185">Reference proteome</keyword>
<evidence type="ECO:0000256" key="2">
    <source>
        <dbReference type="ARBA" id="ARBA00022723"/>
    </source>
</evidence>
<keyword evidence="3" id="KW-0862">Zinc</keyword>
<name>A0A1M5H9R8_9GAMM</name>
<dbReference type="STRING" id="494016.SAMN04487965_3344"/>
<dbReference type="PANTHER" id="PTHR33337:SF40">
    <property type="entry name" value="CENP-V_GFA DOMAIN-CONTAINING PROTEIN-RELATED"/>
    <property type="match status" value="1"/>
</dbReference>
<evidence type="ECO:0000256" key="4">
    <source>
        <dbReference type="ARBA" id="ARBA00023239"/>
    </source>
</evidence>
<gene>
    <name evidence="6" type="ORF">SAMN04487965_3344</name>
</gene>
<proteinExistence type="inferred from homology"/>
<dbReference type="Proteomes" id="UP000184170">
    <property type="component" value="Unassembled WGS sequence"/>
</dbReference>
<dbReference type="InterPro" id="IPR006913">
    <property type="entry name" value="CENP-V/GFA"/>
</dbReference>
<dbReference type="InterPro" id="IPR011057">
    <property type="entry name" value="Mss4-like_sf"/>
</dbReference>
<dbReference type="GO" id="GO:0046872">
    <property type="term" value="F:metal ion binding"/>
    <property type="evidence" value="ECO:0007669"/>
    <property type="project" value="UniProtKB-KW"/>
</dbReference>
<dbReference type="OrthoDB" id="9786619at2"/>
<dbReference type="Gene3D" id="3.90.1590.10">
    <property type="entry name" value="glutathione-dependent formaldehyde- activating enzyme (gfa)"/>
    <property type="match status" value="1"/>
</dbReference>
<reference evidence="7" key="1">
    <citation type="submission" date="2016-11" db="EMBL/GenBank/DDBJ databases">
        <authorList>
            <person name="Varghese N."/>
            <person name="Submissions S."/>
        </authorList>
    </citation>
    <scope>NUCLEOTIDE SEQUENCE [LARGE SCALE GENOMIC DNA]</scope>
    <source>
        <strain evidence="7">CGMCC 1.7063</strain>
    </source>
</reference>
<sequence>MPLLSGGCACGKVRYECSEKPIVQLICHCRDCQHASGAAFAATMFVPADRLDYKIETELHFYDVQAESGRTLRRNSCGECGSPISAHWPDMQGVVLLAVGGLDDQSMFQPTHEVWVSRAEAWHPFLPDTIKLDEGPTDDVVRDPLRAYFSSRQG</sequence>
<dbReference type="Pfam" id="PF04828">
    <property type="entry name" value="GFA"/>
    <property type="match status" value="1"/>
</dbReference>
<dbReference type="AlphaFoldDB" id="A0A1M5H9R8"/>
<evidence type="ECO:0000256" key="1">
    <source>
        <dbReference type="ARBA" id="ARBA00005495"/>
    </source>
</evidence>
<accession>A0A1M5H9R8</accession>
<dbReference type="RefSeq" id="WP_073277296.1">
    <property type="nucleotide sequence ID" value="NZ_FQVA01000007.1"/>
</dbReference>
<evidence type="ECO:0000256" key="3">
    <source>
        <dbReference type="ARBA" id="ARBA00022833"/>
    </source>
</evidence>
<evidence type="ECO:0000313" key="6">
    <source>
        <dbReference type="EMBL" id="SHG12618.1"/>
    </source>
</evidence>
<dbReference type="EMBL" id="FQVA01000007">
    <property type="protein sequence ID" value="SHG12618.1"/>
    <property type="molecule type" value="Genomic_DNA"/>
</dbReference>
<feature type="domain" description="CENP-V/GFA" evidence="5">
    <location>
        <begin position="4"/>
        <end position="123"/>
    </location>
</feature>
<comment type="similarity">
    <text evidence="1">Belongs to the Gfa family.</text>
</comment>
<dbReference type="PROSITE" id="PS51891">
    <property type="entry name" value="CENP_V_GFA"/>
    <property type="match status" value="1"/>
</dbReference>
<evidence type="ECO:0000259" key="5">
    <source>
        <dbReference type="PROSITE" id="PS51891"/>
    </source>
</evidence>
<keyword evidence="2" id="KW-0479">Metal-binding</keyword>